<feature type="compositionally biased region" description="Basic and acidic residues" evidence="12">
    <location>
        <begin position="255"/>
        <end position="264"/>
    </location>
</feature>
<dbReference type="InterPro" id="IPR036612">
    <property type="entry name" value="KH_dom_type_1_sf"/>
</dbReference>
<evidence type="ECO:0000256" key="2">
    <source>
        <dbReference type="ARBA" id="ARBA00009344"/>
    </source>
</evidence>
<evidence type="ECO:0000256" key="5">
    <source>
        <dbReference type="ARBA" id="ARBA00022552"/>
    </source>
</evidence>
<dbReference type="EMBL" id="JAGPXD010000001">
    <property type="protein sequence ID" value="KAH7375624.1"/>
    <property type="molecule type" value="Genomic_DNA"/>
</dbReference>
<evidence type="ECO:0000256" key="10">
    <source>
        <dbReference type="ARBA" id="ARBA00025908"/>
    </source>
</evidence>
<dbReference type="PIRSF" id="PIRSF006515">
    <property type="entry name" value="KRR1"/>
    <property type="match status" value="1"/>
</dbReference>
<dbReference type="SUPFAM" id="SSF54791">
    <property type="entry name" value="Eukaryotic type KH-domain (KH-domain type I)"/>
    <property type="match status" value="1"/>
</dbReference>
<proteinExistence type="inferred from homology"/>
<dbReference type="FunFam" id="3.30.1370.10:FF:000014">
    <property type="entry name" value="KRR1 small subunit processome component"/>
    <property type="match status" value="1"/>
</dbReference>
<comment type="function">
    <text evidence="9">Required for 40S ribosome biogenesis. Involved in nucleolar processing of pre-18S ribosomal RNA and ribosome assembly. Essential for vegetative growth.</text>
</comment>
<dbReference type="Gene3D" id="3.30.1370.10">
    <property type="entry name" value="K Homology domain, type 1"/>
    <property type="match status" value="2"/>
</dbReference>
<evidence type="ECO:0000256" key="9">
    <source>
        <dbReference type="ARBA" id="ARBA00024668"/>
    </source>
</evidence>
<reference evidence="14" key="1">
    <citation type="journal article" date="2021" name="Nat. Commun.">
        <title>Genetic determinants of endophytism in the Arabidopsis root mycobiome.</title>
        <authorList>
            <person name="Mesny F."/>
            <person name="Miyauchi S."/>
            <person name="Thiergart T."/>
            <person name="Pickel B."/>
            <person name="Atanasova L."/>
            <person name="Karlsson M."/>
            <person name="Huettel B."/>
            <person name="Barry K.W."/>
            <person name="Haridas S."/>
            <person name="Chen C."/>
            <person name="Bauer D."/>
            <person name="Andreopoulos W."/>
            <person name="Pangilinan J."/>
            <person name="LaButti K."/>
            <person name="Riley R."/>
            <person name="Lipzen A."/>
            <person name="Clum A."/>
            <person name="Drula E."/>
            <person name="Henrissat B."/>
            <person name="Kohler A."/>
            <person name="Grigoriev I.V."/>
            <person name="Martin F.M."/>
            <person name="Hacquard S."/>
        </authorList>
    </citation>
    <scope>NUCLEOTIDE SEQUENCE</scope>
    <source>
        <strain evidence="14">MPI-CAGE-AT-0016</strain>
    </source>
</reference>
<feature type="region of interest" description="Disordered" evidence="12">
    <location>
        <begin position="232"/>
        <end position="319"/>
    </location>
</feature>
<keyword evidence="7 11" id="KW-0539">Nucleus</keyword>
<feature type="domain" description="K Homology" evidence="13">
    <location>
        <begin position="118"/>
        <end position="190"/>
    </location>
</feature>
<dbReference type="PANTHER" id="PTHR12581:SF0">
    <property type="entry name" value="KRR1 SMALL SUBUNIT PROCESSOME COMPONENT HOMOLOG"/>
    <property type="match status" value="1"/>
</dbReference>
<comment type="caution">
    <text evidence="14">The sequence shown here is derived from an EMBL/GenBank/DDBJ whole genome shotgun (WGS) entry which is preliminary data.</text>
</comment>
<dbReference type="GO" id="GO:0006364">
    <property type="term" value="P:rRNA processing"/>
    <property type="evidence" value="ECO:0007669"/>
    <property type="project" value="UniProtKB-KW"/>
</dbReference>
<dbReference type="CDD" id="cd22393">
    <property type="entry name" value="KH-I_KRR1_rpt1"/>
    <property type="match status" value="1"/>
</dbReference>
<comment type="similarity">
    <text evidence="2 11">Belongs to the KRR1 family.</text>
</comment>
<dbReference type="GO" id="GO:0003723">
    <property type="term" value="F:RNA binding"/>
    <property type="evidence" value="ECO:0007669"/>
    <property type="project" value="UniProtKB-KW"/>
</dbReference>
<evidence type="ECO:0000259" key="13">
    <source>
        <dbReference type="SMART" id="SM00322"/>
    </source>
</evidence>
<comment type="subunit">
    <text evidence="10">Component of the ribosomal small subunit (SSU) processome composed of at least 40 protein subunits and snoRNA U3. Interacts with snoRNA U3. Interacts with MPP10, KRI1 and with ribosomal proteins RPS1A, RPS4A, RPS4B, RPS8A, RPS8B, RPS11A, RPS11B, RPS13, RPS24, RPS25, RPL4A, RPL7B, RPL8, RPL23, RPL25 and RPL28.</text>
</comment>
<accession>A0A8K0TNN0</accession>
<dbReference type="FunFam" id="3.30.1370.10:FF:000011">
    <property type="entry name" value="KRR1 small subunit processome component"/>
    <property type="match status" value="1"/>
</dbReference>
<gene>
    <name evidence="14" type="ORF">B0T11DRAFT_270639</name>
</gene>
<dbReference type="OrthoDB" id="441223at2759"/>
<evidence type="ECO:0000256" key="12">
    <source>
        <dbReference type="SAM" id="MobiDB-lite"/>
    </source>
</evidence>
<comment type="subcellular location">
    <subcellularLocation>
        <location evidence="1 11">Nucleus</location>
        <location evidence="1 11">Nucleolus</location>
    </subcellularLocation>
</comment>
<dbReference type="CDD" id="cd22394">
    <property type="entry name" value="KH-I_KRR1_rpt2"/>
    <property type="match status" value="1"/>
</dbReference>
<name>A0A8K0TNN0_9PEZI</name>
<evidence type="ECO:0000256" key="3">
    <source>
        <dbReference type="ARBA" id="ARBA00017405"/>
    </source>
</evidence>
<dbReference type="InterPro" id="IPR024166">
    <property type="entry name" value="rRNA_assembly_KRR1"/>
</dbReference>
<keyword evidence="6 11" id="KW-0694">RNA-binding</keyword>
<dbReference type="InterPro" id="IPR048549">
    <property type="entry name" value="KRR1-like_KH2_euk"/>
</dbReference>
<evidence type="ECO:0000256" key="11">
    <source>
        <dbReference type="PIRNR" id="PIRNR006515"/>
    </source>
</evidence>
<dbReference type="Pfam" id="PF17903">
    <property type="entry name" value="KH_KRR1_1st"/>
    <property type="match status" value="1"/>
</dbReference>
<dbReference type="InterPro" id="IPR048548">
    <property type="entry name" value="KRR1-like_KH2"/>
</dbReference>
<dbReference type="InterPro" id="IPR048550">
    <property type="entry name" value="KRR1-like_KH1_euk"/>
</dbReference>
<dbReference type="InterPro" id="IPR004087">
    <property type="entry name" value="KH_dom"/>
</dbReference>
<protein>
    <recommendedName>
        <fullName evidence="3 11">KRR1 small subunit processome component</fullName>
    </recommendedName>
    <alternativeName>
        <fullName evidence="11">KRR-R motif-containing protein 1</fullName>
    </alternativeName>
</protein>
<evidence type="ECO:0000313" key="15">
    <source>
        <dbReference type="Proteomes" id="UP000813385"/>
    </source>
</evidence>
<dbReference type="AlphaFoldDB" id="A0A8K0TNN0"/>
<sequence>MPSHNAEKPWDTDDIDKWKVDTFKPEDNVAGNFAETSEFQVLFPKYREVYLKEAWPLVTKSLEKHGIACTLDLVEGSMAVKTTRKTYDPAAILNARDLIKLLARSVPVPQAIKILEDGVACDIIKIRNLVGNKERFVKRRQRLLGPNGSTLKALELLTETYILVHGNTVSAMGPYKGLKEVRRIVNDTMNNFHPIYAIKTLMIKRELAKDPELANENWERFLPDFGKKTLSHRRVPHKVSDKGKKTYTPFPPAPEKSKVDKQIETGEYFLSKEAQARTAQADRQNLQKQKKEERLKEREKEFEAPDEGSKRKKRKKSSD</sequence>
<dbReference type="SMART" id="SM00322">
    <property type="entry name" value="KH"/>
    <property type="match status" value="1"/>
</dbReference>
<evidence type="ECO:0000256" key="8">
    <source>
        <dbReference type="ARBA" id="ARBA00023274"/>
    </source>
</evidence>
<organism evidence="14 15">
    <name type="scientific">Plectosphaerella cucumerina</name>
    <dbReference type="NCBI Taxonomy" id="40658"/>
    <lineage>
        <taxon>Eukaryota</taxon>
        <taxon>Fungi</taxon>
        <taxon>Dikarya</taxon>
        <taxon>Ascomycota</taxon>
        <taxon>Pezizomycotina</taxon>
        <taxon>Sordariomycetes</taxon>
        <taxon>Hypocreomycetidae</taxon>
        <taxon>Glomerellales</taxon>
        <taxon>Plectosphaerellaceae</taxon>
        <taxon>Plectosphaerella</taxon>
    </lineage>
</organism>
<dbReference type="PANTHER" id="PTHR12581">
    <property type="entry name" value="HIV-1 REV BINDING PROTEIN 2, 3"/>
    <property type="match status" value="1"/>
</dbReference>
<evidence type="ECO:0000256" key="6">
    <source>
        <dbReference type="ARBA" id="ARBA00022884"/>
    </source>
</evidence>
<evidence type="ECO:0000313" key="14">
    <source>
        <dbReference type="EMBL" id="KAH7375624.1"/>
    </source>
</evidence>
<keyword evidence="5 11" id="KW-0698">rRNA processing</keyword>
<feature type="compositionally biased region" description="Basic and acidic residues" evidence="12">
    <location>
        <begin position="289"/>
        <end position="309"/>
    </location>
</feature>
<feature type="compositionally biased region" description="Basic residues" evidence="12">
    <location>
        <begin position="310"/>
        <end position="319"/>
    </location>
</feature>
<evidence type="ECO:0000256" key="1">
    <source>
        <dbReference type="ARBA" id="ARBA00004604"/>
    </source>
</evidence>
<keyword evidence="4 11" id="KW-0690">Ribosome biogenesis</keyword>
<dbReference type="Proteomes" id="UP000813385">
    <property type="component" value="Unassembled WGS sequence"/>
</dbReference>
<keyword evidence="8 11" id="KW-0687">Ribonucleoprotein</keyword>
<dbReference type="InterPro" id="IPR041174">
    <property type="entry name" value="KRR1-like_KH1"/>
</dbReference>
<evidence type="ECO:0000256" key="4">
    <source>
        <dbReference type="ARBA" id="ARBA00022517"/>
    </source>
</evidence>
<dbReference type="Pfam" id="PF21800">
    <property type="entry name" value="KH_KRR1_2nd"/>
    <property type="match status" value="1"/>
</dbReference>
<dbReference type="GO" id="GO:0032040">
    <property type="term" value="C:small-subunit processome"/>
    <property type="evidence" value="ECO:0007669"/>
    <property type="project" value="TreeGrafter"/>
</dbReference>
<keyword evidence="15" id="KW-1185">Reference proteome</keyword>
<evidence type="ECO:0000256" key="7">
    <source>
        <dbReference type="ARBA" id="ARBA00023242"/>
    </source>
</evidence>